<sequence>MRKNYLKGQLNFIILTLLVWFAAIYIAKDNILQLTRGIETQYSNEGAYEPGEAGYAVVKIINIEETNIEDGDLSDDEKFYLVEFEKGFTMLKAKPEKVKEMLGDSVTKDKRLYNIGDKPIYVKVDGVPERTGRRNRTITVPEELQKKFEDAYRSSEIFSKRLKKVTDDYKKGVDITTIKNREKGRPFYADTYIKPLGSSFHLFQIVGNAMILWVAVWMTKILYRRMLVGKARYEKLFVAYPETERDLDVIRREATFLNEEFKVLIYKDMFISYHSEFIALYITDIESIEVIRIRGDKIFYHMEIKSTNPNVEEAYFPNDTEEEKLKTFVDTLRDSFGINAELTFKVDEKVR</sequence>
<reference evidence="2 3" key="1">
    <citation type="submission" date="2017-09" db="EMBL/GenBank/DDBJ databases">
        <title>Bacterial strain isolated from the female urinary microbiota.</title>
        <authorList>
            <person name="Thomas-White K."/>
            <person name="Kumar N."/>
            <person name="Forster S."/>
            <person name="Putonti C."/>
            <person name="Lawley T."/>
            <person name="Wolfe A.J."/>
        </authorList>
    </citation>
    <scope>NUCLEOTIDE SEQUENCE [LARGE SCALE GENOMIC DNA]</scope>
    <source>
        <strain evidence="2 3">UMB0186</strain>
    </source>
</reference>
<dbReference type="EMBL" id="PNGT01000002">
    <property type="protein sequence ID" value="PMC52704.1"/>
    <property type="molecule type" value="Genomic_DNA"/>
</dbReference>
<protein>
    <submittedName>
        <fullName evidence="2">Uncharacterized protein</fullName>
    </submittedName>
</protein>
<evidence type="ECO:0000313" key="3">
    <source>
        <dbReference type="Proteomes" id="UP000235670"/>
    </source>
</evidence>
<dbReference type="Proteomes" id="UP000235670">
    <property type="component" value="Unassembled WGS sequence"/>
</dbReference>
<accession>A0A2N6SFI6</accession>
<keyword evidence="1" id="KW-1133">Transmembrane helix</keyword>
<name>A0A2N6SFI6_9BACL</name>
<dbReference type="OrthoDB" id="2988786at2"/>
<dbReference type="STRING" id="84135.GCA_001052115_01462"/>
<feature type="transmembrane region" description="Helical" evidence="1">
    <location>
        <begin position="202"/>
        <end position="223"/>
    </location>
</feature>
<dbReference type="RefSeq" id="WP_102189457.1">
    <property type="nucleotide sequence ID" value="NZ_PNGT01000002.1"/>
</dbReference>
<gene>
    <name evidence="2" type="ORF">CJ218_02105</name>
</gene>
<comment type="caution">
    <text evidence="2">The sequence shown here is derived from an EMBL/GenBank/DDBJ whole genome shotgun (WGS) entry which is preliminary data.</text>
</comment>
<feature type="transmembrane region" description="Helical" evidence="1">
    <location>
        <begin position="12"/>
        <end position="28"/>
    </location>
</feature>
<dbReference type="AlphaFoldDB" id="A0A2N6SFI6"/>
<keyword evidence="1" id="KW-0472">Membrane</keyword>
<keyword evidence="1" id="KW-0812">Transmembrane</keyword>
<organism evidence="2 3">
    <name type="scientific">Gemella sanguinis</name>
    <dbReference type="NCBI Taxonomy" id="84135"/>
    <lineage>
        <taxon>Bacteria</taxon>
        <taxon>Bacillati</taxon>
        <taxon>Bacillota</taxon>
        <taxon>Bacilli</taxon>
        <taxon>Bacillales</taxon>
        <taxon>Gemellaceae</taxon>
        <taxon>Gemella</taxon>
    </lineage>
</organism>
<evidence type="ECO:0000313" key="2">
    <source>
        <dbReference type="EMBL" id="PMC52704.1"/>
    </source>
</evidence>
<proteinExistence type="predicted"/>
<evidence type="ECO:0000256" key="1">
    <source>
        <dbReference type="SAM" id="Phobius"/>
    </source>
</evidence>